<evidence type="ECO:0000313" key="2">
    <source>
        <dbReference type="Proteomes" id="UP000821865"/>
    </source>
</evidence>
<name>A0ACB8DVC1_DERSI</name>
<gene>
    <name evidence="1" type="ORF">HPB49_004307</name>
</gene>
<accession>A0ACB8DVC1</accession>
<comment type="caution">
    <text evidence="1">The sequence shown here is derived from an EMBL/GenBank/DDBJ whole genome shotgun (WGS) entry which is preliminary data.</text>
</comment>
<keyword evidence="2" id="KW-1185">Reference proteome</keyword>
<protein>
    <submittedName>
        <fullName evidence="1">Uncharacterized protein</fullName>
    </submittedName>
</protein>
<sequence>MKRRKSYLDCGGNSGVTDFPKTTRYRLMGTPSCDPLVTGAQSAAAVSVSTATPLPQQPNCDTTPLHSLDTNGRAAEFGDDGQMEDELFCQFSDTMSGDAANGTDQLFCSGDQSGTETASAEVDGDHEVDARNSLLPQDLLALTVNFAIEFGLPWNGVEALQKLITRRQIVASWMRRGFPRTVQPQVCVIHLFTLRVHFGCDIWAFVMLTADGSLMFCSTHGCDCQAVGCRKGLSDILPVLNDSLPDPEMGSTSMTRLSVKSALQEKSQAAAVPAGSPHVNGSSSSVPNGHSTSWDASLASSSSAPSMPDELLQNVQVEGAAAMDVKRQPDDLTLAECLRRLEGMMASHDRNTEDLLAEQKRYIDAHLRHIHIQVTMMGHSFMVGVNFC</sequence>
<dbReference type="EMBL" id="CM023470">
    <property type="protein sequence ID" value="KAH7978044.1"/>
    <property type="molecule type" value="Genomic_DNA"/>
</dbReference>
<organism evidence="1 2">
    <name type="scientific">Dermacentor silvarum</name>
    <name type="common">Tick</name>
    <dbReference type="NCBI Taxonomy" id="543639"/>
    <lineage>
        <taxon>Eukaryota</taxon>
        <taxon>Metazoa</taxon>
        <taxon>Ecdysozoa</taxon>
        <taxon>Arthropoda</taxon>
        <taxon>Chelicerata</taxon>
        <taxon>Arachnida</taxon>
        <taxon>Acari</taxon>
        <taxon>Parasitiformes</taxon>
        <taxon>Ixodida</taxon>
        <taxon>Ixodoidea</taxon>
        <taxon>Ixodidae</taxon>
        <taxon>Rhipicephalinae</taxon>
        <taxon>Dermacentor</taxon>
    </lineage>
</organism>
<proteinExistence type="predicted"/>
<evidence type="ECO:0000313" key="1">
    <source>
        <dbReference type="EMBL" id="KAH7978044.1"/>
    </source>
</evidence>
<reference evidence="1" key="1">
    <citation type="submission" date="2020-05" db="EMBL/GenBank/DDBJ databases">
        <title>Large-scale comparative analyses of tick genomes elucidate their genetic diversity and vector capacities.</title>
        <authorList>
            <person name="Jia N."/>
            <person name="Wang J."/>
            <person name="Shi W."/>
            <person name="Du L."/>
            <person name="Sun Y."/>
            <person name="Zhan W."/>
            <person name="Jiang J."/>
            <person name="Wang Q."/>
            <person name="Zhang B."/>
            <person name="Ji P."/>
            <person name="Sakyi L.B."/>
            <person name="Cui X."/>
            <person name="Yuan T."/>
            <person name="Jiang B."/>
            <person name="Yang W."/>
            <person name="Lam T.T.-Y."/>
            <person name="Chang Q."/>
            <person name="Ding S."/>
            <person name="Wang X."/>
            <person name="Zhu J."/>
            <person name="Ruan X."/>
            <person name="Zhao L."/>
            <person name="Wei J."/>
            <person name="Que T."/>
            <person name="Du C."/>
            <person name="Cheng J."/>
            <person name="Dai P."/>
            <person name="Han X."/>
            <person name="Huang E."/>
            <person name="Gao Y."/>
            <person name="Liu J."/>
            <person name="Shao H."/>
            <person name="Ye R."/>
            <person name="Li L."/>
            <person name="Wei W."/>
            <person name="Wang X."/>
            <person name="Wang C."/>
            <person name="Yang T."/>
            <person name="Huo Q."/>
            <person name="Li W."/>
            <person name="Guo W."/>
            <person name="Chen H."/>
            <person name="Zhou L."/>
            <person name="Ni X."/>
            <person name="Tian J."/>
            <person name="Zhou Y."/>
            <person name="Sheng Y."/>
            <person name="Liu T."/>
            <person name="Pan Y."/>
            <person name="Xia L."/>
            <person name="Li J."/>
            <person name="Zhao F."/>
            <person name="Cao W."/>
        </authorList>
    </citation>
    <scope>NUCLEOTIDE SEQUENCE</scope>
    <source>
        <strain evidence="1">Dsil-2018</strain>
    </source>
</reference>
<dbReference type="Proteomes" id="UP000821865">
    <property type="component" value="Chromosome 1"/>
</dbReference>